<dbReference type="Pfam" id="PF12202">
    <property type="entry name" value="OSR1_C"/>
    <property type="match status" value="1"/>
</dbReference>
<dbReference type="EMBL" id="NCKV01000001">
    <property type="protein sequence ID" value="RWS32037.1"/>
    <property type="molecule type" value="Genomic_DNA"/>
</dbReference>
<keyword evidence="9 17" id="KW-0418">Kinase</keyword>
<dbReference type="CDD" id="cd13983">
    <property type="entry name" value="STKc_WNK"/>
    <property type="match status" value="1"/>
</dbReference>
<feature type="domain" description="Protein kinase" evidence="16">
    <location>
        <begin position="52"/>
        <end position="309"/>
    </location>
</feature>
<dbReference type="PROSITE" id="PS50011">
    <property type="entry name" value="PROTEIN_KINASE_DOM"/>
    <property type="match status" value="1"/>
</dbReference>
<evidence type="ECO:0000256" key="10">
    <source>
        <dbReference type="ARBA" id="ARBA00022840"/>
    </source>
</evidence>
<evidence type="ECO:0000259" key="16">
    <source>
        <dbReference type="PROSITE" id="PS50011"/>
    </source>
</evidence>
<accession>A0A443SX08</accession>
<comment type="catalytic activity">
    <reaction evidence="13">
        <text>L-seryl-[protein] + ATP = O-phospho-L-seryl-[protein] + ADP + H(+)</text>
        <dbReference type="Rhea" id="RHEA:17989"/>
        <dbReference type="Rhea" id="RHEA-COMP:9863"/>
        <dbReference type="Rhea" id="RHEA-COMP:11604"/>
        <dbReference type="ChEBI" id="CHEBI:15378"/>
        <dbReference type="ChEBI" id="CHEBI:29999"/>
        <dbReference type="ChEBI" id="CHEBI:30616"/>
        <dbReference type="ChEBI" id="CHEBI:83421"/>
        <dbReference type="ChEBI" id="CHEBI:456216"/>
        <dbReference type="EC" id="2.7.11.1"/>
    </reaction>
</comment>
<feature type="compositionally biased region" description="Polar residues" evidence="15">
    <location>
        <begin position="607"/>
        <end position="624"/>
    </location>
</feature>
<evidence type="ECO:0000313" key="18">
    <source>
        <dbReference type="Proteomes" id="UP000288716"/>
    </source>
</evidence>
<comment type="similarity">
    <text evidence="14">Belongs to the protein kinase superfamily. Ser/Thr protein kinase family. WNK subfamily.</text>
</comment>
<dbReference type="AlphaFoldDB" id="A0A443SX08"/>
<proteinExistence type="inferred from homology"/>
<protein>
    <recommendedName>
        <fullName evidence="3">non-specific serine/threonine protein kinase</fullName>
        <ecNumber evidence="3">2.7.11.1</ecNumber>
    </recommendedName>
</protein>
<dbReference type="OrthoDB" id="4062651at2759"/>
<dbReference type="InterPro" id="IPR000719">
    <property type="entry name" value="Prot_kinase_dom"/>
</dbReference>
<evidence type="ECO:0000256" key="13">
    <source>
        <dbReference type="ARBA" id="ARBA00048679"/>
    </source>
</evidence>
<comment type="cofactor">
    <cofactor evidence="1">
        <name>Mg(2+)</name>
        <dbReference type="ChEBI" id="CHEBI:18420"/>
    </cofactor>
</comment>
<dbReference type="GO" id="GO:0071474">
    <property type="term" value="P:cellular hyperosmotic response"/>
    <property type="evidence" value="ECO:0007669"/>
    <property type="project" value="UniProtKB-ARBA"/>
</dbReference>
<reference evidence="17 18" key="1">
    <citation type="journal article" date="2018" name="Gigascience">
        <title>Genomes of trombidid mites reveal novel predicted allergens and laterally-transferred genes associated with secondary metabolism.</title>
        <authorList>
            <person name="Dong X."/>
            <person name="Chaisiri K."/>
            <person name="Xia D."/>
            <person name="Armstrong S.D."/>
            <person name="Fang Y."/>
            <person name="Donnelly M.J."/>
            <person name="Kadowaki T."/>
            <person name="McGarry J.W."/>
            <person name="Darby A.C."/>
            <person name="Makepeace B.L."/>
        </authorList>
    </citation>
    <scope>NUCLEOTIDE SEQUENCE [LARGE SCALE GENOMIC DNA]</scope>
    <source>
        <strain evidence="17">UoL-UT</strain>
    </source>
</reference>
<feature type="region of interest" description="Disordered" evidence="15">
    <location>
        <begin position="1"/>
        <end position="22"/>
    </location>
</feature>
<dbReference type="InterPro" id="IPR008271">
    <property type="entry name" value="Ser/Thr_kinase_AS"/>
</dbReference>
<dbReference type="FunFam" id="1.10.510.10:FF:000006">
    <property type="entry name" value="Serine/threonine-protein kinase WNK1 isoform 2"/>
    <property type="match status" value="1"/>
</dbReference>
<keyword evidence="8" id="KW-0547">Nucleotide-binding</keyword>
<keyword evidence="10" id="KW-0067">ATP-binding</keyword>
<evidence type="ECO:0000256" key="9">
    <source>
        <dbReference type="ARBA" id="ARBA00022777"/>
    </source>
</evidence>
<comment type="subcellular location">
    <subcellularLocation>
        <location evidence="2">Cytoplasm</location>
    </subcellularLocation>
</comment>
<evidence type="ECO:0000256" key="1">
    <source>
        <dbReference type="ARBA" id="ARBA00001946"/>
    </source>
</evidence>
<dbReference type="GO" id="GO:0140693">
    <property type="term" value="F:molecular condensate scaffold activity"/>
    <property type="evidence" value="ECO:0007669"/>
    <property type="project" value="UniProtKB-ARBA"/>
</dbReference>
<keyword evidence="4" id="KW-0217">Developmental protein</keyword>
<evidence type="ECO:0000313" key="17">
    <source>
        <dbReference type="EMBL" id="RWS32037.1"/>
    </source>
</evidence>
<dbReference type="Gene3D" id="3.30.200.20">
    <property type="entry name" value="Phosphorylase Kinase, domain 1"/>
    <property type="match status" value="1"/>
</dbReference>
<dbReference type="SMART" id="SM00220">
    <property type="entry name" value="S_TKc"/>
    <property type="match status" value="1"/>
</dbReference>
<evidence type="ECO:0000256" key="7">
    <source>
        <dbReference type="ARBA" id="ARBA00022679"/>
    </source>
</evidence>
<dbReference type="STRING" id="299467.A0A443SX08"/>
<feature type="region of interest" description="Disordered" evidence="15">
    <location>
        <begin position="587"/>
        <end position="641"/>
    </location>
</feature>
<dbReference type="GO" id="GO:0005524">
    <property type="term" value="F:ATP binding"/>
    <property type="evidence" value="ECO:0007669"/>
    <property type="project" value="UniProtKB-KW"/>
</dbReference>
<evidence type="ECO:0000256" key="14">
    <source>
        <dbReference type="ARBA" id="ARBA00061662"/>
    </source>
</evidence>
<comment type="caution">
    <text evidence="17">The sequence shown here is derived from an EMBL/GenBank/DDBJ whole genome shotgun (WGS) entry which is preliminary data.</text>
</comment>
<dbReference type="VEuPathDB" id="VectorBase:LDEU000001"/>
<dbReference type="GO" id="GO:0004674">
    <property type="term" value="F:protein serine/threonine kinase activity"/>
    <property type="evidence" value="ECO:0007669"/>
    <property type="project" value="UniProtKB-KW"/>
</dbReference>
<evidence type="ECO:0000256" key="2">
    <source>
        <dbReference type="ARBA" id="ARBA00004496"/>
    </source>
</evidence>
<evidence type="ECO:0000256" key="4">
    <source>
        <dbReference type="ARBA" id="ARBA00022473"/>
    </source>
</evidence>
<dbReference type="GO" id="GO:0005737">
    <property type="term" value="C:cytoplasm"/>
    <property type="evidence" value="ECO:0007669"/>
    <property type="project" value="UniProtKB-SubCell"/>
</dbReference>
<dbReference type="PANTHER" id="PTHR13902">
    <property type="entry name" value="SERINE/THREONINE-PROTEIN KINASE WNK WITH NO LYSINE -RELATED"/>
    <property type="match status" value="1"/>
</dbReference>
<evidence type="ECO:0000256" key="11">
    <source>
        <dbReference type="ARBA" id="ARBA00023054"/>
    </source>
</evidence>
<dbReference type="Gene3D" id="3.10.20.90">
    <property type="entry name" value="Phosphatidylinositol 3-kinase Catalytic Subunit, Chain A, domain 1"/>
    <property type="match status" value="1"/>
</dbReference>
<evidence type="ECO:0000256" key="3">
    <source>
        <dbReference type="ARBA" id="ARBA00012513"/>
    </source>
</evidence>
<evidence type="ECO:0000256" key="8">
    <source>
        <dbReference type="ARBA" id="ARBA00022741"/>
    </source>
</evidence>
<keyword evidence="6" id="KW-0723">Serine/threonine-protein kinase</keyword>
<dbReference type="InterPro" id="IPR050588">
    <property type="entry name" value="WNK_Ser-Thr_kinase"/>
</dbReference>
<keyword evidence="18" id="KW-1185">Reference proteome</keyword>
<evidence type="ECO:0000256" key="6">
    <source>
        <dbReference type="ARBA" id="ARBA00022527"/>
    </source>
</evidence>
<dbReference type="GO" id="GO:0140694">
    <property type="term" value="P:membraneless organelle assembly"/>
    <property type="evidence" value="ECO:0007669"/>
    <property type="project" value="UniProtKB-ARBA"/>
</dbReference>
<dbReference type="PROSITE" id="PS00108">
    <property type="entry name" value="PROTEIN_KINASE_ST"/>
    <property type="match status" value="1"/>
</dbReference>
<comment type="catalytic activity">
    <reaction evidence="12">
        <text>L-threonyl-[protein] + ATP = O-phospho-L-threonyl-[protein] + ADP + H(+)</text>
        <dbReference type="Rhea" id="RHEA:46608"/>
        <dbReference type="Rhea" id="RHEA-COMP:11060"/>
        <dbReference type="Rhea" id="RHEA-COMP:11605"/>
        <dbReference type="ChEBI" id="CHEBI:15378"/>
        <dbReference type="ChEBI" id="CHEBI:30013"/>
        <dbReference type="ChEBI" id="CHEBI:30616"/>
        <dbReference type="ChEBI" id="CHEBI:61977"/>
        <dbReference type="ChEBI" id="CHEBI:456216"/>
        <dbReference type="EC" id="2.7.11.1"/>
    </reaction>
</comment>
<dbReference type="EC" id="2.7.11.1" evidence="3"/>
<evidence type="ECO:0000256" key="12">
    <source>
        <dbReference type="ARBA" id="ARBA00047899"/>
    </source>
</evidence>
<dbReference type="FunFam" id="3.30.200.20:FF:001054">
    <property type="entry name" value="Serine/threonine-protein kinase WNK1"/>
    <property type="match status" value="1"/>
</dbReference>
<dbReference type="SUPFAM" id="SSF56112">
    <property type="entry name" value="Protein kinase-like (PK-like)"/>
    <property type="match status" value="1"/>
</dbReference>
<keyword evidence="11" id="KW-0175">Coiled coil</keyword>
<dbReference type="GO" id="GO:0006884">
    <property type="term" value="P:cell volume homeostasis"/>
    <property type="evidence" value="ECO:0007669"/>
    <property type="project" value="UniProtKB-ARBA"/>
</dbReference>
<evidence type="ECO:0000256" key="5">
    <source>
        <dbReference type="ARBA" id="ARBA00022490"/>
    </source>
</evidence>
<name>A0A443SX08_9ACAR</name>
<dbReference type="InterPro" id="IPR011009">
    <property type="entry name" value="Kinase-like_dom_sf"/>
</dbReference>
<gene>
    <name evidence="17" type="ORF">B4U80_06751</name>
</gene>
<evidence type="ECO:0000256" key="15">
    <source>
        <dbReference type="SAM" id="MobiDB-lite"/>
    </source>
</evidence>
<dbReference type="Gene3D" id="1.10.510.10">
    <property type="entry name" value="Transferase(Phosphotransferase) domain 1"/>
    <property type="match status" value="1"/>
</dbReference>
<keyword evidence="5" id="KW-0963">Cytoplasm</keyword>
<dbReference type="InterPro" id="IPR024678">
    <property type="entry name" value="Kinase_OSR1/WNK_CCT"/>
</dbReference>
<organism evidence="17 18">
    <name type="scientific">Leptotrombidium deliense</name>
    <dbReference type="NCBI Taxonomy" id="299467"/>
    <lineage>
        <taxon>Eukaryota</taxon>
        <taxon>Metazoa</taxon>
        <taxon>Ecdysozoa</taxon>
        <taxon>Arthropoda</taxon>
        <taxon>Chelicerata</taxon>
        <taxon>Arachnida</taxon>
        <taxon>Acari</taxon>
        <taxon>Acariformes</taxon>
        <taxon>Trombidiformes</taxon>
        <taxon>Prostigmata</taxon>
        <taxon>Anystina</taxon>
        <taxon>Parasitengona</taxon>
        <taxon>Trombiculoidea</taxon>
        <taxon>Trombiculidae</taxon>
        <taxon>Leptotrombidium</taxon>
    </lineage>
</organism>
<keyword evidence="7" id="KW-0808">Transferase</keyword>
<dbReference type="Proteomes" id="UP000288716">
    <property type="component" value="Unassembled WGS sequence"/>
</dbReference>
<sequence length="702" mass="77832">MNTNRDENDCEPNEKNGNECDVKQTVNGVHNVECSEKDEEVKASDHSPDGRFLKFEEIGRGSFKTVYKGLDTDSGVAVAWCELQEKLNKNERQRFKEEVEMLKGLQHSNIVRFYDYWEVNTPKRKCLVLITELMTSGTLKTYLKRFKKINNKVLKSWCRQILKGLNFLHSRTPSIIHRDLKCDNIFITGTIGSVKIGDLGLATLKNRSFAKSVIGTPEFMAPEMYEEHYDEAVDVYAFGMCLLEMATGEYPYAECSGPAQIYKKVTSGVLPQSFHKVESAEIRDIIATCVRLRKEERPTIKELLQMNFFQEETGFKVEVVNREEHVANKAVNVELRLIVTDPKKRRDKHKENEAIQFNFDSEKDNGDEVALALVATGFLCEEDVRTVALLIRNQISLLLKDRQDHNLKANIEQGLQAIFASSSSSTSTGANLVPTIPETAPCSTVDLPSATLNVGNGVERSVSCSAILSDTLSCAKSVNRTKPFECLDESPSSPTKAIVSMATTSTATNTTSVNTMNLIASVSTAAGTSSAMSCATTISVSVPLTASTTVSTVVTTSPTVVLDTAPNVSTPVKGRFKVTRVEESECLHSSTQPEIFPNPLKGEECTTNHTNTESDMSLSSSVEYNSRDEDNETEELDSGNSTEIETISYAEAIKLTDKLVKFTTVNEPNLMKLVTDLKERLENSLTKKKLPSEQTKLSDIFK</sequence>
<dbReference type="Pfam" id="PF00069">
    <property type="entry name" value="Pkinase"/>
    <property type="match status" value="1"/>
</dbReference>